<feature type="transmembrane region" description="Helical" evidence="1">
    <location>
        <begin position="17"/>
        <end position="37"/>
    </location>
</feature>
<reference evidence="2 3" key="1">
    <citation type="submission" date="2020-08" db="EMBL/GenBank/DDBJ databases">
        <title>Cohnella phylogeny.</title>
        <authorList>
            <person name="Dunlap C."/>
        </authorList>
    </citation>
    <scope>NUCLEOTIDE SEQUENCE [LARGE SCALE GENOMIC DNA]</scope>
    <source>
        <strain evidence="2 3">DSM 25241</strain>
    </source>
</reference>
<keyword evidence="1" id="KW-0472">Membrane</keyword>
<dbReference type="Proteomes" id="UP000535838">
    <property type="component" value="Unassembled WGS sequence"/>
</dbReference>
<keyword evidence="1" id="KW-1133">Transmembrane helix</keyword>
<evidence type="ECO:0000313" key="2">
    <source>
        <dbReference type="EMBL" id="MBB6632972.1"/>
    </source>
</evidence>
<feature type="transmembrane region" description="Helical" evidence="1">
    <location>
        <begin position="207"/>
        <end position="227"/>
    </location>
</feature>
<protein>
    <submittedName>
        <fullName evidence="2">Uncharacterized protein</fullName>
    </submittedName>
</protein>
<comment type="caution">
    <text evidence="2">The sequence shown here is derived from an EMBL/GenBank/DDBJ whole genome shotgun (WGS) entry which is preliminary data.</text>
</comment>
<feature type="transmembrane region" description="Helical" evidence="1">
    <location>
        <begin position="125"/>
        <end position="145"/>
    </location>
</feature>
<proteinExistence type="predicted"/>
<name>A0A841SP55_9BACL</name>
<evidence type="ECO:0000256" key="1">
    <source>
        <dbReference type="SAM" id="Phobius"/>
    </source>
</evidence>
<evidence type="ECO:0000313" key="3">
    <source>
        <dbReference type="Proteomes" id="UP000535838"/>
    </source>
</evidence>
<keyword evidence="3" id="KW-1185">Reference proteome</keyword>
<organism evidence="2 3">
    <name type="scientific">Cohnella thailandensis</name>
    <dbReference type="NCBI Taxonomy" id="557557"/>
    <lineage>
        <taxon>Bacteria</taxon>
        <taxon>Bacillati</taxon>
        <taxon>Bacillota</taxon>
        <taxon>Bacilli</taxon>
        <taxon>Bacillales</taxon>
        <taxon>Paenibacillaceae</taxon>
        <taxon>Cohnella</taxon>
    </lineage>
</organism>
<keyword evidence="1" id="KW-0812">Transmembrane</keyword>
<dbReference type="AlphaFoldDB" id="A0A841SP55"/>
<feature type="transmembrane region" description="Helical" evidence="1">
    <location>
        <begin position="165"/>
        <end position="186"/>
    </location>
</feature>
<dbReference type="EMBL" id="JACJVQ010000003">
    <property type="protein sequence ID" value="MBB6632972.1"/>
    <property type="molecule type" value="Genomic_DNA"/>
</dbReference>
<gene>
    <name evidence="2" type="ORF">H7B67_02460</name>
</gene>
<feature type="transmembrane region" description="Helical" evidence="1">
    <location>
        <begin position="78"/>
        <end position="104"/>
    </location>
</feature>
<dbReference type="RefSeq" id="WP_185118215.1">
    <property type="nucleotide sequence ID" value="NZ_JACJVQ010000003.1"/>
</dbReference>
<accession>A0A841SP55</accession>
<sequence>MRNFLLHGWELTLRHKYVLVVLFLYRLLWGFFLYRFIDSVVSPVLARFPDDHPNPDAVRMFFIEAQFRLFKTDISFEALALLAGMFLIRMIATPLINAGLFYSFRHSEDARGTKVLTGIRRSWKGVTALYWIESALTLAPLAWLVPKGYSMYLKEPALGAWLQNLLPYVLGWIIWSFAVHLLFQFMQFSSASDDPVLQGLLRACRRAVPLALVTLTLLGISLLASAVVTTAGFLWTGFAAVALHQAFQLVRSLLSLWISASQFEVWRPELSS</sequence>